<reference evidence="2" key="1">
    <citation type="submission" date="2013-06" db="EMBL/GenBank/DDBJ databases">
        <authorList>
            <person name="Zhao Q."/>
        </authorList>
    </citation>
    <scope>NUCLEOTIDE SEQUENCE</scope>
    <source>
        <strain evidence="2">cv. W1943</strain>
    </source>
</reference>
<evidence type="ECO:0000313" key="2">
    <source>
        <dbReference type="Proteomes" id="UP000008022"/>
    </source>
</evidence>
<dbReference type="EnsemblPlants" id="ORUFI08G06440.1">
    <property type="protein sequence ID" value="ORUFI08G06440.1"/>
    <property type="gene ID" value="ORUFI08G06440"/>
</dbReference>
<sequence>MVASAPLVVGGRTTAAVLARGGGPGDSGGIISRPELATLNAEGLRIHCGCPTEEHKLANKD</sequence>
<dbReference type="AlphaFoldDB" id="A0A0E0QFI0"/>
<reference evidence="1" key="2">
    <citation type="submission" date="2015-06" db="UniProtKB">
        <authorList>
            <consortium name="EnsemblPlants"/>
        </authorList>
    </citation>
    <scope>IDENTIFICATION</scope>
</reference>
<dbReference type="HOGENOM" id="CLU_2926774_0_0_1"/>
<name>A0A0E0QFI0_ORYRU</name>
<organism evidence="1 2">
    <name type="scientific">Oryza rufipogon</name>
    <name type="common">Brownbeard rice</name>
    <name type="synonym">Asian wild rice</name>
    <dbReference type="NCBI Taxonomy" id="4529"/>
    <lineage>
        <taxon>Eukaryota</taxon>
        <taxon>Viridiplantae</taxon>
        <taxon>Streptophyta</taxon>
        <taxon>Embryophyta</taxon>
        <taxon>Tracheophyta</taxon>
        <taxon>Spermatophyta</taxon>
        <taxon>Magnoliopsida</taxon>
        <taxon>Liliopsida</taxon>
        <taxon>Poales</taxon>
        <taxon>Poaceae</taxon>
        <taxon>BOP clade</taxon>
        <taxon>Oryzoideae</taxon>
        <taxon>Oryzeae</taxon>
        <taxon>Oryzinae</taxon>
        <taxon>Oryza</taxon>
    </lineage>
</organism>
<keyword evidence="2" id="KW-1185">Reference proteome</keyword>
<evidence type="ECO:0000313" key="1">
    <source>
        <dbReference type="EnsemblPlants" id="ORUFI08G06440.1"/>
    </source>
</evidence>
<dbReference type="Gramene" id="ORUFI08G06440.1">
    <property type="protein sequence ID" value="ORUFI08G06440.1"/>
    <property type="gene ID" value="ORUFI08G06440"/>
</dbReference>
<protein>
    <submittedName>
        <fullName evidence="1">Uncharacterized protein</fullName>
    </submittedName>
</protein>
<dbReference type="Proteomes" id="UP000008022">
    <property type="component" value="Unassembled WGS sequence"/>
</dbReference>
<proteinExistence type="predicted"/>
<accession>A0A0E0QFI0</accession>